<accession>A0AA36XLQ1</accession>
<reference evidence="1 2" key="1">
    <citation type="submission" date="2011-05" db="EMBL/GenBank/DDBJ databases">
        <authorList>
            <person name="Muzny D."/>
            <person name="Qin X."/>
            <person name="Deng J."/>
            <person name="Jiang H."/>
            <person name="Liu Y."/>
            <person name="Qu J."/>
            <person name="Song X.-Z."/>
            <person name="Zhang L."/>
            <person name="Thornton R."/>
            <person name="Coyle M."/>
            <person name="Francisco L."/>
            <person name="Jackson L."/>
            <person name="Javaid M."/>
            <person name="Korchina V."/>
            <person name="Kovar C."/>
            <person name="Mata R."/>
            <person name="Mathew T."/>
            <person name="Ngo R."/>
            <person name="Nguyen L."/>
            <person name="Nguyen N."/>
            <person name="Okwuonu G."/>
            <person name="Ongeri F."/>
            <person name="Pham C."/>
            <person name="Simmons D."/>
            <person name="Wilczek-Boney K."/>
            <person name="Hale W."/>
            <person name="Jakkamsetti A."/>
            <person name="Pham P."/>
            <person name="Ruth R."/>
            <person name="San Lucas F."/>
            <person name="Warren J."/>
            <person name="Zhang J."/>
            <person name="Zhao Z."/>
            <person name="Zhou C."/>
            <person name="Zhu D."/>
            <person name="Lee S."/>
            <person name="Bess C."/>
            <person name="Blankenburg K."/>
            <person name="Forbes L."/>
            <person name="Fu Q."/>
            <person name="Gubbala S."/>
            <person name="Hirani K."/>
            <person name="Jayaseelan J.C."/>
            <person name="Lara F."/>
            <person name="Munidasa M."/>
            <person name="Palculict T."/>
            <person name="Patil S."/>
            <person name="Pu L.-L."/>
            <person name="Saada N."/>
            <person name="Tang L."/>
            <person name="Weissenberger G."/>
            <person name="Zhu Y."/>
            <person name="Hemphill L."/>
            <person name="Shang Y."/>
            <person name="Youmans B."/>
            <person name="Ayvaz T."/>
            <person name="Ross M."/>
            <person name="Santibanez J."/>
            <person name="Aqrawi P."/>
            <person name="Gross S."/>
            <person name="Joshi V."/>
            <person name="Fowler G."/>
            <person name="Nazareth L."/>
            <person name="Reid J."/>
            <person name="Worley K."/>
            <person name="Petrosino J."/>
            <person name="Highlander S."/>
            <person name="Gibbs R."/>
        </authorList>
    </citation>
    <scope>NUCLEOTIDE SEQUENCE [LARGE SCALE GENOMIC DNA]</scope>
    <source>
        <strain evidence="1 2">ATCC 33926</strain>
    </source>
</reference>
<evidence type="ECO:0000313" key="1">
    <source>
        <dbReference type="EMBL" id="EGQ78039.1"/>
    </source>
</evidence>
<sequence length="55" mass="5938">MDGVQAVGDGAGGVISSGMDRCFSWQGRACSKSVKVCMPHRFCTRPNGKNTVKYR</sequence>
<dbReference type="EMBL" id="AFQE01000025">
    <property type="protein sequence ID" value="EGQ78039.1"/>
    <property type="molecule type" value="Genomic_DNA"/>
</dbReference>
<gene>
    <name evidence="1" type="ORF">HMPREF9418_0528</name>
</gene>
<protein>
    <submittedName>
        <fullName evidence="1">Uncharacterized protein</fullName>
    </submittedName>
</protein>
<comment type="caution">
    <text evidence="1">The sequence shown here is derived from an EMBL/GenBank/DDBJ whole genome shotgun (WGS) entry which is preliminary data.</text>
</comment>
<name>A0AA36XLQ1_9NEIS</name>
<organism evidence="1 2">
    <name type="scientific">Neisseria macacae ATCC 33926</name>
    <dbReference type="NCBI Taxonomy" id="997348"/>
    <lineage>
        <taxon>Bacteria</taxon>
        <taxon>Pseudomonadati</taxon>
        <taxon>Pseudomonadota</taxon>
        <taxon>Betaproteobacteria</taxon>
        <taxon>Neisseriales</taxon>
        <taxon>Neisseriaceae</taxon>
        <taxon>Neisseria</taxon>
    </lineage>
</organism>
<dbReference type="AlphaFoldDB" id="A0AA36XLQ1"/>
<evidence type="ECO:0000313" key="2">
    <source>
        <dbReference type="Proteomes" id="UP000004982"/>
    </source>
</evidence>
<dbReference type="Proteomes" id="UP000004982">
    <property type="component" value="Unassembled WGS sequence"/>
</dbReference>
<proteinExistence type="predicted"/>